<dbReference type="Proteomes" id="UP000032366">
    <property type="component" value="Unassembled WGS sequence"/>
</dbReference>
<dbReference type="RefSeq" id="WP_044361463.1">
    <property type="nucleotide sequence ID" value="NZ_JXWY01000132.1"/>
</dbReference>
<proteinExistence type="predicted"/>
<accession>A0A0D6XMA8</accession>
<name>A0A0D6XMA8_9STAP</name>
<dbReference type="AlphaFoldDB" id="A0A0D6XMA8"/>
<organism evidence="2 4">
    <name type="scientific">Staphylococcus microti</name>
    <dbReference type="NCBI Taxonomy" id="569857"/>
    <lineage>
        <taxon>Bacteria</taxon>
        <taxon>Bacillati</taxon>
        <taxon>Bacillota</taxon>
        <taxon>Bacilli</taxon>
        <taxon>Bacillales</taxon>
        <taxon>Staphylococcaceae</taxon>
        <taxon>Staphylococcus</taxon>
    </lineage>
</organism>
<evidence type="ECO:0000313" key="2">
    <source>
        <dbReference type="EMBL" id="SUM57402.1"/>
    </source>
</evidence>
<evidence type="ECO:0000313" key="4">
    <source>
        <dbReference type="Proteomes" id="UP000254100"/>
    </source>
</evidence>
<sequence>MSEIIPFPKLQEKLCADIKQAIDSDRYEVAYDAFMVYEKHFELTDALALLKCQVLWELEAYLELREETHIMIKQEYSFQDELMIYHVKSLYALEQYQSVVSIVEAVLDQTQSHETRMILLPIKDQAKRQLQERQEVMQQQIQQFEQLSAPQQTELILSLIDDSAYHFADSIAYLMTNAHIRTKLQSLMLEYLRFARYNQSIQCEMYGKQFDIVPSELVGFEETHFVTVIVPQVIELLETEYPSLVREAHVHLNSHNVAMYPIDTTQIADDQTWIETYFVYFEEMMGLPPTYSAEATVMDFIKLLNT</sequence>
<dbReference type="Proteomes" id="UP000254100">
    <property type="component" value="Unassembled WGS sequence"/>
</dbReference>
<dbReference type="STRING" id="569857.TP70_10255"/>
<dbReference type="EMBL" id="UHDT01000001">
    <property type="protein sequence ID" value="SUM57402.1"/>
    <property type="molecule type" value="Genomic_DNA"/>
</dbReference>
<protein>
    <submittedName>
        <fullName evidence="2">Uncharacterized protein</fullName>
    </submittedName>
</protein>
<reference evidence="1 3" key="1">
    <citation type="submission" date="2015-01" db="EMBL/GenBank/DDBJ databases">
        <authorList>
            <person name="Guo J."/>
        </authorList>
    </citation>
    <scope>NUCLEOTIDE SEQUENCE [LARGE SCALE GENOMIC DNA]</scope>
    <source>
        <strain evidence="1 3">DSM 22147</strain>
    </source>
</reference>
<keyword evidence="3" id="KW-1185">Reference proteome</keyword>
<evidence type="ECO:0000313" key="1">
    <source>
        <dbReference type="EMBL" id="KIX89939.1"/>
    </source>
</evidence>
<dbReference type="EMBL" id="JXWY01000132">
    <property type="protein sequence ID" value="KIX89939.1"/>
    <property type="molecule type" value="Genomic_DNA"/>
</dbReference>
<dbReference type="OrthoDB" id="2418501at2"/>
<reference evidence="2 4" key="2">
    <citation type="submission" date="2018-06" db="EMBL/GenBank/DDBJ databases">
        <authorList>
            <consortium name="Pathogen Informatics"/>
            <person name="Doyle S."/>
        </authorList>
    </citation>
    <scope>NUCLEOTIDE SEQUENCE [LARGE SCALE GENOMIC DNA]</scope>
    <source>
        <strain evidence="2 4">NCTC13832</strain>
    </source>
</reference>
<gene>
    <name evidence="2" type="ORF">NCTC13832_01079</name>
    <name evidence="1" type="ORF">TP70_10255</name>
</gene>
<evidence type="ECO:0000313" key="3">
    <source>
        <dbReference type="Proteomes" id="UP000032366"/>
    </source>
</evidence>